<comment type="caution">
    <text evidence="9">The sequence shown here is derived from an EMBL/GenBank/DDBJ whole genome shotgun (WGS) entry which is preliminary data.</text>
</comment>
<dbReference type="VEuPathDB" id="FungiDB:TRICI_000833"/>
<dbReference type="GO" id="GO:0046872">
    <property type="term" value="F:metal ion binding"/>
    <property type="evidence" value="ECO:0007669"/>
    <property type="project" value="UniProtKB-KW"/>
</dbReference>
<dbReference type="GO" id="GO:0016787">
    <property type="term" value="F:hydrolase activity"/>
    <property type="evidence" value="ECO:0007669"/>
    <property type="project" value="UniProtKB-KW"/>
</dbReference>
<keyword evidence="7" id="KW-0539">Nucleus</keyword>
<evidence type="ECO:0000259" key="8">
    <source>
        <dbReference type="Pfam" id="PF13359"/>
    </source>
</evidence>
<comment type="subcellular location">
    <subcellularLocation>
        <location evidence="2">Nucleus</location>
    </subcellularLocation>
</comment>
<dbReference type="GO" id="GO:0005634">
    <property type="term" value="C:nucleus"/>
    <property type="evidence" value="ECO:0007669"/>
    <property type="project" value="UniProtKB-SubCell"/>
</dbReference>
<evidence type="ECO:0000313" key="10">
    <source>
        <dbReference type="Proteomes" id="UP000761534"/>
    </source>
</evidence>
<comment type="similarity">
    <text evidence="3">Belongs to the HARBI1 family.</text>
</comment>
<evidence type="ECO:0000256" key="1">
    <source>
        <dbReference type="ARBA" id="ARBA00001968"/>
    </source>
</evidence>
<proteinExistence type="inferred from homology"/>
<comment type="cofactor">
    <cofactor evidence="1">
        <name>a divalent metal cation</name>
        <dbReference type="ChEBI" id="CHEBI:60240"/>
    </cofactor>
</comment>
<gene>
    <name evidence="9" type="ORF">TRICI_000833</name>
</gene>
<feature type="domain" description="DDE Tnp4" evidence="8">
    <location>
        <begin position="106"/>
        <end position="272"/>
    </location>
</feature>
<name>A0A642VBK4_9ASCO</name>
<dbReference type="PANTHER" id="PTHR22930">
    <property type="match status" value="1"/>
</dbReference>
<keyword evidence="10" id="KW-1185">Reference proteome</keyword>
<dbReference type="Pfam" id="PF13359">
    <property type="entry name" value="DDE_Tnp_4"/>
    <property type="match status" value="1"/>
</dbReference>
<dbReference type="EMBL" id="SWFS01000070">
    <property type="protein sequence ID" value="KAA8917017.1"/>
    <property type="molecule type" value="Genomic_DNA"/>
</dbReference>
<dbReference type="InterPro" id="IPR045249">
    <property type="entry name" value="HARBI1-like"/>
</dbReference>
<evidence type="ECO:0000256" key="7">
    <source>
        <dbReference type="ARBA" id="ARBA00023242"/>
    </source>
</evidence>
<keyword evidence="5" id="KW-0479">Metal-binding</keyword>
<evidence type="ECO:0000256" key="4">
    <source>
        <dbReference type="ARBA" id="ARBA00022722"/>
    </source>
</evidence>
<keyword evidence="4" id="KW-0540">Nuclease</keyword>
<dbReference type="Proteomes" id="UP000761534">
    <property type="component" value="Unassembled WGS sequence"/>
</dbReference>
<evidence type="ECO:0000256" key="3">
    <source>
        <dbReference type="ARBA" id="ARBA00006958"/>
    </source>
</evidence>
<keyword evidence="6" id="KW-0378">Hydrolase</keyword>
<dbReference type="GO" id="GO:0004518">
    <property type="term" value="F:nuclease activity"/>
    <property type="evidence" value="ECO:0007669"/>
    <property type="project" value="UniProtKB-KW"/>
</dbReference>
<dbReference type="PANTHER" id="PTHR22930:SF85">
    <property type="entry name" value="GH03217P-RELATED"/>
    <property type="match status" value="1"/>
</dbReference>
<dbReference type="SUPFAM" id="SSF88659">
    <property type="entry name" value="Sigma3 and sigma4 domains of RNA polymerase sigma factors"/>
    <property type="match status" value="1"/>
</dbReference>
<organism evidence="9 10">
    <name type="scientific">Trichomonascus ciferrii</name>
    <dbReference type="NCBI Taxonomy" id="44093"/>
    <lineage>
        <taxon>Eukaryota</taxon>
        <taxon>Fungi</taxon>
        <taxon>Dikarya</taxon>
        <taxon>Ascomycota</taxon>
        <taxon>Saccharomycotina</taxon>
        <taxon>Dipodascomycetes</taxon>
        <taxon>Dipodascales</taxon>
        <taxon>Trichomonascaceae</taxon>
        <taxon>Trichomonascus</taxon>
        <taxon>Trichomonascus ciferrii complex</taxon>
    </lineage>
</organism>
<accession>A0A642VBK4</accession>
<evidence type="ECO:0000313" key="9">
    <source>
        <dbReference type="EMBL" id="KAA8917017.1"/>
    </source>
</evidence>
<evidence type="ECO:0000256" key="2">
    <source>
        <dbReference type="ARBA" id="ARBA00004123"/>
    </source>
</evidence>
<dbReference type="InterPro" id="IPR013324">
    <property type="entry name" value="RNA_pol_sigma_r3/r4-like"/>
</dbReference>
<dbReference type="InterPro" id="IPR027806">
    <property type="entry name" value="HARBI1_dom"/>
</dbReference>
<evidence type="ECO:0000256" key="6">
    <source>
        <dbReference type="ARBA" id="ARBA00022801"/>
    </source>
</evidence>
<dbReference type="OrthoDB" id="5393139at2759"/>
<dbReference type="AlphaFoldDB" id="A0A642VBK4"/>
<evidence type="ECO:0000256" key="5">
    <source>
        <dbReference type="ARBA" id="ARBA00022723"/>
    </source>
</evidence>
<sequence>MSYRSLLRLHGMIKDDVVLVSTGPRKQADSLDQLIVFLRYVATGGTHDDISREFGCSVGAVSKYIARVTTALEPIVVEHVKWPDREQREEISEANDSIMSGCIGYIDGIELPLHFKPGPDHALFLNYKKFYSVSAQMVCTDDNRIIYAEIGFVGSTPHESRDYKSTVLWNQSNDYFSHGEYLIGDKAYPLSRHLITPYKSPRGGSLSCEQLIYNRYVSSQRMQIERAVGMLKQRFQILQNGFRIHLSKNREKKEDRIERVNRTALLLCGLHNMLKDFEDDWEMELEPCRTPFPEE</sequence>
<protein>
    <recommendedName>
        <fullName evidence="8">DDE Tnp4 domain-containing protein</fullName>
    </recommendedName>
</protein>
<reference evidence="9" key="1">
    <citation type="journal article" date="2019" name="G3 (Bethesda)">
        <title>Genome Assemblies of Two Rare Opportunistic Yeast Pathogens: Diutina rugosa (syn. Candida rugosa) and Trichomonascus ciferrii (syn. Candida ciferrii).</title>
        <authorList>
            <person name="Mixao V."/>
            <person name="Saus E."/>
            <person name="Hansen A.P."/>
            <person name="Lass-Florl C."/>
            <person name="Gabaldon T."/>
        </authorList>
    </citation>
    <scope>NUCLEOTIDE SEQUENCE</scope>
    <source>
        <strain evidence="9">CBS 4856</strain>
    </source>
</reference>